<proteinExistence type="predicted"/>
<feature type="transmembrane region" description="Helical" evidence="1">
    <location>
        <begin position="105"/>
        <end position="128"/>
    </location>
</feature>
<feature type="transmembrane region" description="Helical" evidence="1">
    <location>
        <begin position="148"/>
        <end position="166"/>
    </location>
</feature>
<keyword evidence="3" id="KW-1185">Reference proteome</keyword>
<dbReference type="InParanoid" id="A0A0C3FCM4"/>
<evidence type="ECO:0000256" key="1">
    <source>
        <dbReference type="SAM" id="Phobius"/>
    </source>
</evidence>
<keyword evidence="1" id="KW-0812">Transmembrane</keyword>
<reference evidence="3" key="2">
    <citation type="submission" date="2015-01" db="EMBL/GenBank/DDBJ databases">
        <title>Evolutionary Origins and Diversification of the Mycorrhizal Mutualists.</title>
        <authorList>
            <consortium name="DOE Joint Genome Institute"/>
            <consortium name="Mycorrhizal Genomics Consortium"/>
            <person name="Kohler A."/>
            <person name="Kuo A."/>
            <person name="Nagy L.G."/>
            <person name="Floudas D."/>
            <person name="Copeland A."/>
            <person name="Barry K.W."/>
            <person name="Cichocki N."/>
            <person name="Veneault-Fourrey C."/>
            <person name="LaButti K."/>
            <person name="Lindquist E.A."/>
            <person name="Lipzen A."/>
            <person name="Lundell T."/>
            <person name="Morin E."/>
            <person name="Murat C."/>
            <person name="Riley R."/>
            <person name="Ohm R."/>
            <person name="Sun H."/>
            <person name="Tunlid A."/>
            <person name="Henrissat B."/>
            <person name="Grigoriev I.V."/>
            <person name="Hibbett D.S."/>
            <person name="Martin F."/>
        </authorList>
    </citation>
    <scope>NUCLEOTIDE SEQUENCE [LARGE SCALE GENOMIC DNA]</scope>
    <source>
        <strain evidence="3">F 1598</strain>
    </source>
</reference>
<protein>
    <submittedName>
        <fullName evidence="2">Uncharacterized protein</fullName>
    </submittedName>
</protein>
<dbReference type="Proteomes" id="UP000054166">
    <property type="component" value="Unassembled WGS sequence"/>
</dbReference>
<organism evidence="2 3">
    <name type="scientific">Piloderma croceum (strain F 1598)</name>
    <dbReference type="NCBI Taxonomy" id="765440"/>
    <lineage>
        <taxon>Eukaryota</taxon>
        <taxon>Fungi</taxon>
        <taxon>Dikarya</taxon>
        <taxon>Basidiomycota</taxon>
        <taxon>Agaricomycotina</taxon>
        <taxon>Agaricomycetes</taxon>
        <taxon>Agaricomycetidae</taxon>
        <taxon>Atheliales</taxon>
        <taxon>Atheliaceae</taxon>
        <taxon>Piloderma</taxon>
    </lineage>
</organism>
<keyword evidence="1" id="KW-1133">Transmembrane helix</keyword>
<name>A0A0C3FCM4_PILCF</name>
<accession>A0A0C3FCM4</accession>
<dbReference type="OrthoDB" id="2384193at2759"/>
<dbReference type="AlphaFoldDB" id="A0A0C3FCM4"/>
<feature type="transmembrane region" description="Helical" evidence="1">
    <location>
        <begin position="50"/>
        <end position="72"/>
    </location>
</feature>
<feature type="transmembrane region" description="Helical" evidence="1">
    <location>
        <begin position="264"/>
        <end position="289"/>
    </location>
</feature>
<feature type="transmembrane region" description="Helical" evidence="1">
    <location>
        <begin position="178"/>
        <end position="198"/>
    </location>
</feature>
<feature type="transmembrane region" description="Helical" evidence="1">
    <location>
        <begin position="231"/>
        <end position="252"/>
    </location>
</feature>
<evidence type="ECO:0000313" key="2">
    <source>
        <dbReference type="EMBL" id="KIM82405.1"/>
    </source>
</evidence>
<keyword evidence="1" id="KW-0472">Membrane</keyword>
<evidence type="ECO:0000313" key="3">
    <source>
        <dbReference type="Proteomes" id="UP000054166"/>
    </source>
</evidence>
<feature type="transmembrane region" description="Helical" evidence="1">
    <location>
        <begin position="6"/>
        <end position="29"/>
    </location>
</feature>
<dbReference type="STRING" id="765440.A0A0C3FCM4"/>
<dbReference type="EMBL" id="KN832994">
    <property type="protein sequence ID" value="KIM82405.1"/>
    <property type="molecule type" value="Genomic_DNA"/>
</dbReference>
<reference evidence="2 3" key="1">
    <citation type="submission" date="2014-04" db="EMBL/GenBank/DDBJ databases">
        <authorList>
            <consortium name="DOE Joint Genome Institute"/>
            <person name="Kuo A."/>
            <person name="Tarkka M."/>
            <person name="Buscot F."/>
            <person name="Kohler A."/>
            <person name="Nagy L.G."/>
            <person name="Floudas D."/>
            <person name="Copeland A."/>
            <person name="Barry K.W."/>
            <person name="Cichocki N."/>
            <person name="Veneault-Fourrey C."/>
            <person name="LaButti K."/>
            <person name="Lindquist E.A."/>
            <person name="Lipzen A."/>
            <person name="Lundell T."/>
            <person name="Morin E."/>
            <person name="Murat C."/>
            <person name="Sun H."/>
            <person name="Tunlid A."/>
            <person name="Henrissat B."/>
            <person name="Grigoriev I.V."/>
            <person name="Hibbett D.S."/>
            <person name="Martin F."/>
            <person name="Nordberg H.P."/>
            <person name="Cantor M.N."/>
            <person name="Hua S.X."/>
        </authorList>
    </citation>
    <scope>NUCLEOTIDE SEQUENCE [LARGE SCALE GENOMIC DNA]</scope>
    <source>
        <strain evidence="2 3">F 1598</strain>
    </source>
</reference>
<gene>
    <name evidence="2" type="ORF">PILCRDRAFT_461398</name>
</gene>
<dbReference type="HOGENOM" id="CLU_039094_0_0_1"/>
<sequence>MAIGSPTAYLLWAVLACLFCGFLVFHLWRYDRFQCLRWNAGRQPGAFKRVMTYTYVASMPLLVVFSVAMSVLKYKEGFALVPSGHIMPKLTPFWKDSHRHWLLPLYFVFSGAWALEIITHLEELTFWLFMLHQGPKKRDWFESWEVKVWYMGSIVAILGMPLTVLITREEIDKCQAWIFLAGSSASSATTLCFLYVLARFPIFIHHVKEEGADPDVVVRLTTFYNLNMVRVMFRFIFTVPLLVLAIDGIQGPHGIVTDPFWSDFLLVLAGIGCFISSTITLLVSAAFLYDTSSSFRYCWLDILPSFHRTRSRLQTKRTINVR</sequence>